<feature type="region of interest" description="Disordered" evidence="1">
    <location>
        <begin position="293"/>
        <end position="315"/>
    </location>
</feature>
<dbReference type="Proteomes" id="UP000277326">
    <property type="component" value="Unassembled WGS sequence"/>
</dbReference>
<protein>
    <submittedName>
        <fullName evidence="3">Putative ribosomally synthesized peptide with SipW-like signal peptide</fullName>
    </submittedName>
</protein>
<dbReference type="InterPro" id="IPR036465">
    <property type="entry name" value="vWFA_dom_sf"/>
</dbReference>
<dbReference type="RefSeq" id="WP_199722722.1">
    <property type="nucleotide sequence ID" value="NZ_CP034145.1"/>
</dbReference>
<comment type="caution">
    <text evidence="3">The sequence shown here is derived from an EMBL/GenBank/DDBJ whole genome shotgun (WGS) entry which is preliminary data.</text>
</comment>
<dbReference type="SMART" id="SM00327">
    <property type="entry name" value="VWA"/>
    <property type="match status" value="1"/>
</dbReference>
<evidence type="ECO:0000313" key="4">
    <source>
        <dbReference type="Proteomes" id="UP000277326"/>
    </source>
</evidence>
<evidence type="ECO:0000313" key="3">
    <source>
        <dbReference type="EMBL" id="RMB13890.1"/>
    </source>
</evidence>
<evidence type="ECO:0000259" key="2">
    <source>
        <dbReference type="PROSITE" id="PS50234"/>
    </source>
</evidence>
<feature type="compositionally biased region" description="Acidic residues" evidence="1">
    <location>
        <begin position="67"/>
        <end position="87"/>
    </location>
</feature>
<dbReference type="AlphaFoldDB" id="A0A3M0D0F0"/>
<dbReference type="OrthoDB" id="222305at2157"/>
<gene>
    <name evidence="3" type="ORF">ATH50_2333</name>
</gene>
<dbReference type="CDD" id="cd00198">
    <property type="entry name" value="vWFA"/>
    <property type="match status" value="1"/>
</dbReference>
<feature type="region of interest" description="Disordered" evidence="1">
    <location>
        <begin position="167"/>
        <end position="196"/>
    </location>
</feature>
<proteinExistence type="predicted"/>
<evidence type="ECO:0000256" key="1">
    <source>
        <dbReference type="SAM" id="MobiDB-lite"/>
    </source>
</evidence>
<feature type="domain" description="VWFA" evidence="2">
    <location>
        <begin position="284"/>
        <end position="548"/>
    </location>
</feature>
<dbReference type="NCBIfam" id="TIGR04088">
    <property type="entry name" value="cognate_SipW"/>
    <property type="match status" value="1"/>
</dbReference>
<dbReference type="InterPro" id="IPR006311">
    <property type="entry name" value="TAT_signal"/>
</dbReference>
<sequence length="653" mass="69125">MSNNDFELSRRKALAALGSIGVASAGAGLGTSAFFSDQETFQNNRLVAGELDLKLDWEEHYSNWSADENDDREENDGGDGEGDDGVGEFEVTMERPDNPGMYRPFPPGTEGFDNDQEPLLWVPEAYVDDFMDNTSIEAYPDSNNDGIAEFPIEEMNDRAPCDYLADVGANDEGLDPDSDPLGRTDNDDTRLDDGSPAPMIHLQDVKPGDFGEVTFSTHLCDNPGYLWMNMPGGLDASENGFTEPELDDPDEDGPGGEVELVDQIQTALWYDDCDNLFTCDELIDLMIVADTSNSINGDLDEDTGGPGEDDESVPSEAELLRDAGNEFITALENATSGDQVRAGFLTFNGAGDPDDVDPSGTGVFGRPALRAGMGPLSQFDPDNTGGPDLGEFLPNQGNGNTPLPYALDLAQQVLDDQGRSGAKKVILVVTDGLPDYVGGGNTVPYTVEENEGGPLTPTGNTYTSAVYSDGIADGSSSQAEQDESAAVATDIQNDGTIIRVAGIGLTPSADNFLRAGIAGTDGDPTSAESGFFYDPIDFASLVDLAETIAGDITAGVNGCEEIIFSGTLGELETALTANDGRGIPLDGELPAEQGGGSGRNCFAASATHCFGFSWWLPVDHANELQSDGVSFDIGFYTEQCRHNDGSGMNSEEV</sequence>
<dbReference type="PROSITE" id="PS51318">
    <property type="entry name" value="TAT"/>
    <property type="match status" value="1"/>
</dbReference>
<dbReference type="PROSITE" id="PS50234">
    <property type="entry name" value="VWFA"/>
    <property type="match status" value="1"/>
</dbReference>
<dbReference type="EMBL" id="REFS01000004">
    <property type="protein sequence ID" value="RMB13890.1"/>
    <property type="molecule type" value="Genomic_DNA"/>
</dbReference>
<dbReference type="InterPro" id="IPR002035">
    <property type="entry name" value="VWF_A"/>
</dbReference>
<feature type="compositionally biased region" description="Basic and acidic residues" evidence="1">
    <location>
        <begin position="180"/>
        <end position="193"/>
    </location>
</feature>
<dbReference type="SUPFAM" id="SSF53300">
    <property type="entry name" value="vWA-like"/>
    <property type="match status" value="1"/>
</dbReference>
<dbReference type="InterPro" id="IPR023833">
    <property type="entry name" value="Signal_pept_SipW-depend-type"/>
</dbReference>
<dbReference type="Gene3D" id="3.40.50.410">
    <property type="entry name" value="von Willebrand factor, type A domain"/>
    <property type="match status" value="1"/>
</dbReference>
<organism evidence="3 4">
    <name type="scientific">Haloplanus aerogenes</name>
    <dbReference type="NCBI Taxonomy" id="660522"/>
    <lineage>
        <taxon>Archaea</taxon>
        <taxon>Methanobacteriati</taxon>
        <taxon>Methanobacteriota</taxon>
        <taxon>Stenosarchaea group</taxon>
        <taxon>Halobacteria</taxon>
        <taxon>Halobacteriales</taxon>
        <taxon>Haloferacaceae</taxon>
        <taxon>Haloplanus</taxon>
    </lineage>
</organism>
<accession>A0A3M0D0F0</accession>
<name>A0A3M0D0F0_9EURY</name>
<feature type="compositionally biased region" description="Acidic residues" evidence="1">
    <location>
        <begin position="298"/>
        <end position="313"/>
    </location>
</feature>
<dbReference type="GeneID" id="63289344"/>
<feature type="region of interest" description="Disordered" evidence="1">
    <location>
        <begin position="64"/>
        <end position="88"/>
    </location>
</feature>
<reference evidence="3 4" key="1">
    <citation type="journal article" date="2015" name="Stand. Genomic Sci.">
        <title>Genomic Encyclopedia of Bacterial and Archaeal Type Strains, Phase III: the genomes of soil and plant-associated and newly described type strains.</title>
        <authorList>
            <person name="Whitman W.B."/>
            <person name="Woyke T."/>
            <person name="Klenk H.P."/>
            <person name="Zhou Y."/>
            <person name="Lilburn T.G."/>
            <person name="Beck B.J."/>
            <person name="De Vos P."/>
            <person name="Vandamme P."/>
            <person name="Eisen J.A."/>
            <person name="Garrity G."/>
            <person name="Hugenholtz P."/>
            <person name="Kyrpides N.C."/>
        </authorList>
    </citation>
    <scope>NUCLEOTIDE SEQUENCE [LARGE SCALE GENOMIC DNA]</scope>
    <source>
        <strain evidence="3 4">CGMCC 1.10124</strain>
    </source>
</reference>